<feature type="transmembrane region" description="Helical" evidence="14">
    <location>
        <begin position="12"/>
        <end position="38"/>
    </location>
</feature>
<dbReference type="GO" id="GO:0005886">
    <property type="term" value="C:plasma membrane"/>
    <property type="evidence" value="ECO:0007669"/>
    <property type="project" value="UniProtKB-SubCell"/>
</dbReference>
<feature type="transmembrane region" description="Helical" evidence="14">
    <location>
        <begin position="170"/>
        <end position="194"/>
    </location>
</feature>
<keyword evidence="18" id="KW-1185">Reference proteome</keyword>
<evidence type="ECO:0000256" key="11">
    <source>
        <dbReference type="ARBA" id="ARBA00022989"/>
    </source>
</evidence>
<keyword evidence="9 17" id="KW-0418">Kinase</keyword>
<evidence type="ECO:0000256" key="8">
    <source>
        <dbReference type="ARBA" id="ARBA00022741"/>
    </source>
</evidence>
<dbReference type="Gene3D" id="1.10.287.130">
    <property type="match status" value="1"/>
</dbReference>
<dbReference type="Pfam" id="PF02518">
    <property type="entry name" value="HATPase_c"/>
    <property type="match status" value="1"/>
</dbReference>
<accession>A0A7W5AXJ0</accession>
<evidence type="ECO:0000256" key="2">
    <source>
        <dbReference type="ARBA" id="ARBA00004651"/>
    </source>
</evidence>
<evidence type="ECO:0000256" key="13">
    <source>
        <dbReference type="ARBA" id="ARBA00023136"/>
    </source>
</evidence>
<protein>
    <recommendedName>
        <fullName evidence="3">histidine kinase</fullName>
        <ecNumber evidence="3">2.7.13.3</ecNumber>
    </recommendedName>
</protein>
<dbReference type="GO" id="GO:0000155">
    <property type="term" value="F:phosphorelay sensor kinase activity"/>
    <property type="evidence" value="ECO:0007669"/>
    <property type="project" value="InterPro"/>
</dbReference>
<name>A0A7W5AXJ0_9BACL</name>
<dbReference type="InterPro" id="IPR036890">
    <property type="entry name" value="HATPase_C_sf"/>
</dbReference>
<dbReference type="InterPro" id="IPR050398">
    <property type="entry name" value="HssS/ArlS-like"/>
</dbReference>
<dbReference type="EMBL" id="JACHXK010000005">
    <property type="protein sequence ID" value="MBB3110613.1"/>
    <property type="molecule type" value="Genomic_DNA"/>
</dbReference>
<dbReference type="AlphaFoldDB" id="A0A7W5AXJ0"/>
<dbReference type="SUPFAM" id="SSF47384">
    <property type="entry name" value="Homodimeric domain of signal transducing histidine kinase"/>
    <property type="match status" value="1"/>
</dbReference>
<dbReference type="SUPFAM" id="SSF55874">
    <property type="entry name" value="ATPase domain of HSP90 chaperone/DNA topoisomerase II/histidine kinase"/>
    <property type="match status" value="1"/>
</dbReference>
<keyword evidence="7 14" id="KW-0812">Transmembrane</keyword>
<evidence type="ECO:0000259" key="16">
    <source>
        <dbReference type="PROSITE" id="PS50885"/>
    </source>
</evidence>
<reference evidence="17 18" key="1">
    <citation type="submission" date="2020-08" db="EMBL/GenBank/DDBJ databases">
        <title>Genomic Encyclopedia of Type Strains, Phase III (KMG-III): the genomes of soil and plant-associated and newly described type strains.</title>
        <authorList>
            <person name="Whitman W."/>
        </authorList>
    </citation>
    <scope>NUCLEOTIDE SEQUENCE [LARGE SCALE GENOMIC DNA]</scope>
    <source>
        <strain evidence="17 18">CECT 5862</strain>
    </source>
</reference>
<gene>
    <name evidence="17" type="ORF">FHS18_002680</name>
</gene>
<dbReference type="CDD" id="cd06225">
    <property type="entry name" value="HAMP"/>
    <property type="match status" value="1"/>
</dbReference>
<keyword evidence="13 14" id="KW-0472">Membrane</keyword>
<dbReference type="InterPro" id="IPR003661">
    <property type="entry name" value="HisK_dim/P_dom"/>
</dbReference>
<dbReference type="PANTHER" id="PTHR45528">
    <property type="entry name" value="SENSOR HISTIDINE KINASE CPXA"/>
    <property type="match status" value="1"/>
</dbReference>
<proteinExistence type="predicted"/>
<keyword evidence="6" id="KW-0808">Transferase</keyword>
<dbReference type="GO" id="GO:0005524">
    <property type="term" value="F:ATP binding"/>
    <property type="evidence" value="ECO:0007669"/>
    <property type="project" value="UniProtKB-KW"/>
</dbReference>
<evidence type="ECO:0000256" key="10">
    <source>
        <dbReference type="ARBA" id="ARBA00022840"/>
    </source>
</evidence>
<evidence type="ECO:0000256" key="12">
    <source>
        <dbReference type="ARBA" id="ARBA00023012"/>
    </source>
</evidence>
<comment type="caution">
    <text evidence="17">The sequence shown here is derived from an EMBL/GenBank/DDBJ whole genome shotgun (WGS) entry which is preliminary data.</text>
</comment>
<dbReference type="EC" id="2.7.13.3" evidence="3"/>
<feature type="domain" description="HAMP" evidence="16">
    <location>
        <begin position="220"/>
        <end position="249"/>
    </location>
</feature>
<comment type="catalytic activity">
    <reaction evidence="1">
        <text>ATP + protein L-histidine = ADP + protein N-phospho-L-histidine.</text>
        <dbReference type="EC" id="2.7.13.3"/>
    </reaction>
</comment>
<sequence>MKRFKLNHSLLTQYVLIVLCALVLLPFSFPLVSVIMYVPQFLSGGGDVRNGTYNDGLKLERMWHEEAGKLQGADEETIEGHLSELKAKYPLASMYRVDADGVLQAALPENPKLPAQWTPTYTVQFMKARSGGDPFTVVALLGDEKDEGFIVFELPRNVMRTSDGGVSNNFGFIFVGGFLLILALFLFLSFMFFYRIRRRLVRLQTAMTGPPAENGSGIPAQVEVLASDEIGRLEQSFNAMIGKLEASRAREAEEEVLRRELIAKLSHDLRTPLTTIRGHAYSLRSESLSERGQESIALIERKTGYLGQMIENLFSYSLLSAGKYPYRPKQVEIVRMTRTFFAGWYPAFEQEGFEIDLNLPEEGFMWVVDSEWLERVLDNYCQNVLRHAKSGRYVGLTVDAAGGGRIVLSDRGEGMGSSTLEKGAGLGLSIASLMLKEMGLRGDVATGPAGTVITISQRVFGTK</sequence>
<dbReference type="Proteomes" id="UP000570361">
    <property type="component" value="Unassembled WGS sequence"/>
</dbReference>
<evidence type="ECO:0000259" key="15">
    <source>
        <dbReference type="PROSITE" id="PS50109"/>
    </source>
</evidence>
<keyword evidence="12" id="KW-0902">Two-component regulatory system</keyword>
<dbReference type="InterPro" id="IPR036097">
    <property type="entry name" value="HisK_dim/P_sf"/>
</dbReference>
<evidence type="ECO:0000256" key="9">
    <source>
        <dbReference type="ARBA" id="ARBA00022777"/>
    </source>
</evidence>
<dbReference type="InterPro" id="IPR003660">
    <property type="entry name" value="HAMP_dom"/>
</dbReference>
<dbReference type="PROSITE" id="PS50109">
    <property type="entry name" value="HIS_KIN"/>
    <property type="match status" value="1"/>
</dbReference>
<dbReference type="Gene3D" id="3.30.565.10">
    <property type="entry name" value="Histidine kinase-like ATPase, C-terminal domain"/>
    <property type="match status" value="1"/>
</dbReference>
<dbReference type="SMART" id="SM00388">
    <property type="entry name" value="HisKA"/>
    <property type="match status" value="1"/>
</dbReference>
<evidence type="ECO:0000256" key="7">
    <source>
        <dbReference type="ARBA" id="ARBA00022692"/>
    </source>
</evidence>
<dbReference type="InterPro" id="IPR005467">
    <property type="entry name" value="His_kinase_dom"/>
</dbReference>
<organism evidence="17 18">
    <name type="scientific">Paenibacillus phyllosphaerae</name>
    <dbReference type="NCBI Taxonomy" id="274593"/>
    <lineage>
        <taxon>Bacteria</taxon>
        <taxon>Bacillati</taxon>
        <taxon>Bacillota</taxon>
        <taxon>Bacilli</taxon>
        <taxon>Bacillales</taxon>
        <taxon>Paenibacillaceae</taxon>
        <taxon>Paenibacillus</taxon>
    </lineage>
</organism>
<evidence type="ECO:0000256" key="14">
    <source>
        <dbReference type="SAM" id="Phobius"/>
    </source>
</evidence>
<keyword evidence="5" id="KW-0597">Phosphoprotein</keyword>
<dbReference type="Pfam" id="PF00512">
    <property type="entry name" value="HisKA"/>
    <property type="match status" value="1"/>
</dbReference>
<keyword evidence="4" id="KW-1003">Cell membrane</keyword>
<evidence type="ECO:0000256" key="3">
    <source>
        <dbReference type="ARBA" id="ARBA00012438"/>
    </source>
</evidence>
<evidence type="ECO:0000313" key="18">
    <source>
        <dbReference type="Proteomes" id="UP000570361"/>
    </source>
</evidence>
<dbReference type="PANTHER" id="PTHR45528:SF9">
    <property type="entry name" value="SENSOR HISTIDINE KINASE YBDK"/>
    <property type="match status" value="1"/>
</dbReference>
<evidence type="ECO:0000256" key="4">
    <source>
        <dbReference type="ARBA" id="ARBA00022475"/>
    </source>
</evidence>
<evidence type="ECO:0000256" key="5">
    <source>
        <dbReference type="ARBA" id="ARBA00022553"/>
    </source>
</evidence>
<keyword evidence="8" id="KW-0547">Nucleotide-binding</keyword>
<evidence type="ECO:0000256" key="1">
    <source>
        <dbReference type="ARBA" id="ARBA00000085"/>
    </source>
</evidence>
<evidence type="ECO:0000256" key="6">
    <source>
        <dbReference type="ARBA" id="ARBA00022679"/>
    </source>
</evidence>
<dbReference type="Gene3D" id="6.10.340.10">
    <property type="match status" value="1"/>
</dbReference>
<comment type="subcellular location">
    <subcellularLocation>
        <location evidence="2">Cell membrane</location>
        <topology evidence="2">Multi-pass membrane protein</topology>
    </subcellularLocation>
</comment>
<keyword evidence="11 14" id="KW-1133">Transmembrane helix</keyword>
<dbReference type="InterPro" id="IPR003594">
    <property type="entry name" value="HATPase_dom"/>
</dbReference>
<dbReference type="SMART" id="SM00387">
    <property type="entry name" value="HATPase_c"/>
    <property type="match status" value="1"/>
</dbReference>
<dbReference type="RefSeq" id="WP_183600520.1">
    <property type="nucleotide sequence ID" value="NZ_JACHXK010000005.1"/>
</dbReference>
<feature type="domain" description="Histidine kinase" evidence="15">
    <location>
        <begin position="264"/>
        <end position="463"/>
    </location>
</feature>
<dbReference type="CDD" id="cd00082">
    <property type="entry name" value="HisKA"/>
    <property type="match status" value="1"/>
</dbReference>
<dbReference type="PROSITE" id="PS50885">
    <property type="entry name" value="HAMP"/>
    <property type="match status" value="1"/>
</dbReference>
<evidence type="ECO:0000313" key="17">
    <source>
        <dbReference type="EMBL" id="MBB3110613.1"/>
    </source>
</evidence>
<keyword evidence="10" id="KW-0067">ATP-binding</keyword>